<gene>
    <name evidence="2" type="ORF">NQ318_002945</name>
</gene>
<dbReference type="SUPFAM" id="SSF52047">
    <property type="entry name" value="RNI-like"/>
    <property type="match status" value="1"/>
</dbReference>
<feature type="region of interest" description="Disordered" evidence="1">
    <location>
        <begin position="1"/>
        <end position="21"/>
    </location>
</feature>
<dbReference type="InterPro" id="IPR032675">
    <property type="entry name" value="LRR_dom_sf"/>
</dbReference>
<sequence length="506" mass="57276">MSRRTSQHTVKHESRKSKSKIIQPLSSKSLSILAFQFKLETYCMENRCRTVPDVEVLGDAKETQSVQGVQGAPAVFITFKAGDDEELDKILFKNFPLETGMVLALQSCFEDGIRITVLKYATVLRVATLRFLVLNRNLNRFEFCNMTAEHVEMLSDILASNDTITELSVNGNPVPEQNFHLLLRGTKLLSLSLKCCCVDRLGMERIAGELSRPFDCPLLHLNLASNRLFDEGAASAAALLRANRTLLSLNLSDNKIYDGGCRQLTQPLQHFPLDHCEIVERRRIRYALLRRNVRKKYTHRLKIEYDECSLMKAYREFEISLELSNSATTASTVEINKGSSSIRDMKQSFAANQGKPSRASIKSSKRSSKDKGSICSQDTLTGKKLLDLEQGEPDITRHPFVQDSYEEDVDIYCRGNDALINLSLCYNRITREGLCDIIQMLYYQRAVFPNDRGISRISLEGNDLADDCERELQEFDDLINRRSRKSSTISNKRSSVRKGSSRPSVA</sequence>
<evidence type="ECO:0000313" key="2">
    <source>
        <dbReference type="EMBL" id="KAJ8934601.1"/>
    </source>
</evidence>
<dbReference type="SMART" id="SM00368">
    <property type="entry name" value="LRR_RI"/>
    <property type="match status" value="2"/>
</dbReference>
<evidence type="ECO:0000256" key="1">
    <source>
        <dbReference type="SAM" id="MobiDB-lite"/>
    </source>
</evidence>
<dbReference type="Gene3D" id="3.80.10.10">
    <property type="entry name" value="Ribonuclease Inhibitor"/>
    <property type="match status" value="1"/>
</dbReference>
<dbReference type="PANTHER" id="PTHR46984:SF1">
    <property type="entry name" value="LEUCINE-RICH REPEAT-CONTAINING PROTEIN 71"/>
    <property type="match status" value="1"/>
</dbReference>
<dbReference type="PANTHER" id="PTHR46984">
    <property type="entry name" value="LEUCINE-RICH REPEAT-CONTAINING PROTEIN 71"/>
    <property type="match status" value="1"/>
</dbReference>
<evidence type="ECO:0000313" key="3">
    <source>
        <dbReference type="Proteomes" id="UP001162162"/>
    </source>
</evidence>
<reference evidence="2" key="1">
    <citation type="journal article" date="2023" name="Insect Mol. Biol.">
        <title>Genome sequencing provides insights into the evolution of gene families encoding plant cell wall-degrading enzymes in longhorned beetles.</title>
        <authorList>
            <person name="Shin N.R."/>
            <person name="Okamura Y."/>
            <person name="Kirsch R."/>
            <person name="Pauchet Y."/>
        </authorList>
    </citation>
    <scope>NUCLEOTIDE SEQUENCE</scope>
    <source>
        <strain evidence="2">AMC_N1</strain>
    </source>
</reference>
<comment type="caution">
    <text evidence="2">The sequence shown here is derived from an EMBL/GenBank/DDBJ whole genome shotgun (WGS) entry which is preliminary data.</text>
</comment>
<dbReference type="EMBL" id="JAPWTK010001013">
    <property type="protein sequence ID" value="KAJ8934601.1"/>
    <property type="molecule type" value="Genomic_DNA"/>
</dbReference>
<accession>A0AAV8X6R8</accession>
<dbReference type="AlphaFoldDB" id="A0AAV8X6R8"/>
<dbReference type="Pfam" id="PF13516">
    <property type="entry name" value="LRR_6"/>
    <property type="match status" value="2"/>
</dbReference>
<feature type="region of interest" description="Disordered" evidence="1">
    <location>
        <begin position="483"/>
        <end position="506"/>
    </location>
</feature>
<name>A0AAV8X6R8_9CUCU</name>
<protein>
    <submittedName>
        <fullName evidence="2">Uncharacterized protein</fullName>
    </submittedName>
</protein>
<feature type="region of interest" description="Disordered" evidence="1">
    <location>
        <begin position="348"/>
        <end position="374"/>
    </location>
</feature>
<keyword evidence="3" id="KW-1185">Reference proteome</keyword>
<dbReference type="InterPro" id="IPR053040">
    <property type="entry name" value="LRR-containing_protein_71"/>
</dbReference>
<organism evidence="2 3">
    <name type="scientific">Aromia moschata</name>
    <dbReference type="NCBI Taxonomy" id="1265417"/>
    <lineage>
        <taxon>Eukaryota</taxon>
        <taxon>Metazoa</taxon>
        <taxon>Ecdysozoa</taxon>
        <taxon>Arthropoda</taxon>
        <taxon>Hexapoda</taxon>
        <taxon>Insecta</taxon>
        <taxon>Pterygota</taxon>
        <taxon>Neoptera</taxon>
        <taxon>Endopterygota</taxon>
        <taxon>Coleoptera</taxon>
        <taxon>Polyphaga</taxon>
        <taxon>Cucujiformia</taxon>
        <taxon>Chrysomeloidea</taxon>
        <taxon>Cerambycidae</taxon>
        <taxon>Cerambycinae</taxon>
        <taxon>Callichromatini</taxon>
        <taxon>Aromia</taxon>
    </lineage>
</organism>
<dbReference type="Proteomes" id="UP001162162">
    <property type="component" value="Unassembled WGS sequence"/>
</dbReference>
<proteinExistence type="predicted"/>
<dbReference type="InterPro" id="IPR001611">
    <property type="entry name" value="Leu-rich_rpt"/>
</dbReference>